<evidence type="ECO:0000313" key="3">
    <source>
        <dbReference type="EMBL" id="KTD01551.1"/>
    </source>
</evidence>
<dbReference type="InterPro" id="IPR017926">
    <property type="entry name" value="GATASE"/>
</dbReference>
<proteinExistence type="predicted"/>
<dbReference type="AlphaFoldDB" id="A0A0W0U1B6"/>
<dbReference type="Gene3D" id="3.40.50.880">
    <property type="match status" value="1"/>
</dbReference>
<dbReference type="PANTHER" id="PTHR43418">
    <property type="entry name" value="MULTIFUNCTIONAL TRYPTOPHAN BIOSYNTHESIS PROTEIN-RELATED"/>
    <property type="match status" value="1"/>
</dbReference>
<dbReference type="OrthoDB" id="9786812at2"/>
<dbReference type="GO" id="GO:0046820">
    <property type="term" value="F:4-amino-4-deoxychorismate synthase activity"/>
    <property type="evidence" value="ECO:0007669"/>
    <property type="project" value="UniProtKB-EC"/>
</dbReference>
<dbReference type="GO" id="GO:0005829">
    <property type="term" value="C:cytosol"/>
    <property type="evidence" value="ECO:0007669"/>
    <property type="project" value="TreeGrafter"/>
</dbReference>
<accession>A0A0W0U1B6</accession>
<dbReference type="InterPro" id="IPR006221">
    <property type="entry name" value="TrpG/PapA_dom"/>
</dbReference>
<dbReference type="EMBL" id="LNYC01000027">
    <property type="protein sequence ID" value="KTD01551.1"/>
    <property type="molecule type" value="Genomic_DNA"/>
</dbReference>
<dbReference type="GO" id="GO:0004049">
    <property type="term" value="F:anthranilate synthase activity"/>
    <property type="evidence" value="ECO:0007669"/>
    <property type="project" value="TreeGrafter"/>
</dbReference>
<feature type="domain" description="Glutamine amidotransferase" evidence="2">
    <location>
        <begin position="13"/>
        <end position="195"/>
    </location>
</feature>
<dbReference type="RefSeq" id="WP_051550954.1">
    <property type="nucleotide sequence ID" value="NZ_CAAAHN010000028.1"/>
</dbReference>
<dbReference type="PROSITE" id="PS51273">
    <property type="entry name" value="GATASE_TYPE_1"/>
    <property type="match status" value="1"/>
</dbReference>
<keyword evidence="4" id="KW-1185">Reference proteome</keyword>
<organism evidence="3 4">
    <name type="scientific">Legionella geestiana</name>
    <dbReference type="NCBI Taxonomy" id="45065"/>
    <lineage>
        <taxon>Bacteria</taxon>
        <taxon>Pseudomonadati</taxon>
        <taxon>Pseudomonadota</taxon>
        <taxon>Gammaproteobacteria</taxon>
        <taxon>Legionellales</taxon>
        <taxon>Legionellaceae</taxon>
        <taxon>Legionella</taxon>
    </lineage>
</organism>
<dbReference type="GO" id="GO:0000162">
    <property type="term" value="P:L-tryptophan biosynthetic process"/>
    <property type="evidence" value="ECO:0007669"/>
    <property type="project" value="TreeGrafter"/>
</dbReference>
<dbReference type="PRINTS" id="PR00099">
    <property type="entry name" value="CPSGATASE"/>
</dbReference>
<evidence type="ECO:0000259" key="2">
    <source>
        <dbReference type="Pfam" id="PF00117"/>
    </source>
</evidence>
<keyword evidence="3" id="KW-0808">Transferase</keyword>
<dbReference type="PANTHER" id="PTHR43418:SF4">
    <property type="entry name" value="MULTIFUNCTIONAL TRYPTOPHAN BIOSYNTHESIS PROTEIN"/>
    <property type="match status" value="1"/>
</dbReference>
<dbReference type="FunFam" id="3.40.50.880:FF:000003">
    <property type="entry name" value="Anthranilate synthase component II"/>
    <property type="match status" value="1"/>
</dbReference>
<evidence type="ECO:0000256" key="1">
    <source>
        <dbReference type="ARBA" id="ARBA00022962"/>
    </source>
</evidence>
<evidence type="ECO:0000313" key="4">
    <source>
        <dbReference type="Proteomes" id="UP000054785"/>
    </source>
</evidence>
<dbReference type="PRINTS" id="PR00097">
    <property type="entry name" value="ANTSNTHASEII"/>
</dbReference>
<dbReference type="EC" id="2.6.1.85" evidence="3"/>
<name>A0A0W0U1B6_9GAMM</name>
<dbReference type="NCBIfam" id="TIGR00566">
    <property type="entry name" value="trpG_papA"/>
    <property type="match status" value="1"/>
</dbReference>
<dbReference type="PRINTS" id="PR00096">
    <property type="entry name" value="GATASE"/>
</dbReference>
<comment type="caution">
    <text evidence="3">The sequence shown here is derived from an EMBL/GenBank/DDBJ whole genome shotgun (WGS) entry which is preliminary data.</text>
</comment>
<dbReference type="InterPro" id="IPR050472">
    <property type="entry name" value="Anth_synth/Amidotransfase"/>
</dbReference>
<dbReference type="Proteomes" id="UP000054785">
    <property type="component" value="Unassembled WGS sequence"/>
</dbReference>
<dbReference type="STRING" id="45065.Lgee_0820"/>
<keyword evidence="3" id="KW-0032">Aminotransferase</keyword>
<sequence>MDLSPRCKLHTALLIDNYDSFVHNLARLIRECGFQTDVRRNDALSLDAIAAMQPSHIVLSPGPCTPDDAGITLDVIRRFSGCIPLLGVCLGHQAIAQAFGARIKRATPPMHGRASLIMHDGQGIFRNIPTPFKAARYHSLAVSRDDLPDCLTISATSMDGEIMGLQHRELPVTGVQFHPESILTSHGHALLQNFLEVRPQSSV</sequence>
<dbReference type="SUPFAM" id="SSF52317">
    <property type="entry name" value="Class I glutamine amidotransferase-like"/>
    <property type="match status" value="1"/>
</dbReference>
<keyword evidence="1" id="KW-0315">Glutamine amidotransferase</keyword>
<protein>
    <submittedName>
        <fullName evidence="3">Anthranilate synthase component II</fullName>
        <ecNumber evidence="3">2.6.1.85</ecNumber>
    </submittedName>
</protein>
<gene>
    <name evidence="3" type="primary">trpG</name>
    <name evidence="3" type="ORF">Lgee_0820</name>
</gene>
<reference evidence="3 4" key="1">
    <citation type="submission" date="2015-11" db="EMBL/GenBank/DDBJ databases">
        <title>Genomic analysis of 38 Legionella species identifies large and diverse effector repertoires.</title>
        <authorList>
            <person name="Burstein D."/>
            <person name="Amaro F."/>
            <person name="Zusman T."/>
            <person name="Lifshitz Z."/>
            <person name="Cohen O."/>
            <person name="Gilbert J.A."/>
            <person name="Pupko T."/>
            <person name="Shuman H.A."/>
            <person name="Segal G."/>
        </authorList>
    </citation>
    <scope>NUCLEOTIDE SEQUENCE [LARGE SCALE GENOMIC DNA]</scope>
    <source>
        <strain evidence="3 4">ATCC 49504</strain>
    </source>
</reference>
<dbReference type="InterPro" id="IPR029062">
    <property type="entry name" value="Class_I_gatase-like"/>
</dbReference>
<dbReference type="Pfam" id="PF00117">
    <property type="entry name" value="GATase"/>
    <property type="match status" value="1"/>
</dbReference>
<dbReference type="CDD" id="cd01743">
    <property type="entry name" value="GATase1_Anthranilate_Synthase"/>
    <property type="match status" value="1"/>
</dbReference>